<feature type="region of interest" description="Disordered" evidence="1">
    <location>
        <begin position="163"/>
        <end position="269"/>
    </location>
</feature>
<dbReference type="eggNOG" id="ENOG502STEM">
    <property type="taxonomic scope" value="Eukaryota"/>
</dbReference>
<evidence type="ECO:0000256" key="1">
    <source>
        <dbReference type="SAM" id="MobiDB-lite"/>
    </source>
</evidence>
<dbReference type="GeneID" id="18798422"/>
<evidence type="ECO:0000313" key="2">
    <source>
        <dbReference type="EMBL" id="EIM80309.1"/>
    </source>
</evidence>
<reference evidence="3" key="1">
    <citation type="journal article" date="2012" name="Science">
        <title>The Paleozoic origin of enzymatic lignin decomposition reconstructed from 31 fungal genomes.</title>
        <authorList>
            <person name="Floudas D."/>
            <person name="Binder M."/>
            <person name="Riley R."/>
            <person name="Barry K."/>
            <person name="Blanchette R.A."/>
            <person name="Henrissat B."/>
            <person name="Martinez A.T."/>
            <person name="Otillar R."/>
            <person name="Spatafora J.W."/>
            <person name="Yadav J.S."/>
            <person name="Aerts A."/>
            <person name="Benoit I."/>
            <person name="Boyd A."/>
            <person name="Carlson A."/>
            <person name="Copeland A."/>
            <person name="Coutinho P.M."/>
            <person name="de Vries R.P."/>
            <person name="Ferreira P."/>
            <person name="Findley K."/>
            <person name="Foster B."/>
            <person name="Gaskell J."/>
            <person name="Glotzer D."/>
            <person name="Gorecki P."/>
            <person name="Heitman J."/>
            <person name="Hesse C."/>
            <person name="Hori C."/>
            <person name="Igarashi K."/>
            <person name="Jurgens J.A."/>
            <person name="Kallen N."/>
            <person name="Kersten P."/>
            <person name="Kohler A."/>
            <person name="Kuees U."/>
            <person name="Kumar T.K.A."/>
            <person name="Kuo A."/>
            <person name="LaButti K."/>
            <person name="Larrondo L.F."/>
            <person name="Lindquist E."/>
            <person name="Ling A."/>
            <person name="Lombard V."/>
            <person name="Lucas S."/>
            <person name="Lundell T."/>
            <person name="Martin R."/>
            <person name="McLaughlin D.J."/>
            <person name="Morgenstern I."/>
            <person name="Morin E."/>
            <person name="Murat C."/>
            <person name="Nagy L.G."/>
            <person name="Nolan M."/>
            <person name="Ohm R.A."/>
            <person name="Patyshakuliyeva A."/>
            <person name="Rokas A."/>
            <person name="Ruiz-Duenas F.J."/>
            <person name="Sabat G."/>
            <person name="Salamov A."/>
            <person name="Samejima M."/>
            <person name="Schmutz J."/>
            <person name="Slot J.C."/>
            <person name="St John F."/>
            <person name="Stenlid J."/>
            <person name="Sun H."/>
            <person name="Sun S."/>
            <person name="Syed K."/>
            <person name="Tsang A."/>
            <person name="Wiebenga A."/>
            <person name="Young D."/>
            <person name="Pisabarro A."/>
            <person name="Eastwood D.C."/>
            <person name="Martin F."/>
            <person name="Cullen D."/>
            <person name="Grigoriev I.V."/>
            <person name="Hibbett D.S."/>
        </authorList>
    </citation>
    <scope>NUCLEOTIDE SEQUENCE [LARGE SCALE GENOMIC DNA]</scope>
    <source>
        <strain evidence="3">FP-91666</strain>
    </source>
</reference>
<gene>
    <name evidence="2" type="ORF">STEHIDRAFT_135228</name>
</gene>
<sequence>MAATTQRGAYSSIFASGLLATPRAHSNSPPPSVSPMSVDLTMDSTPTRPSPNHTPTASTSSSLTPTPTSTTSDVFGEVINRSRSSSTASTASSVTNTNANGPPRFRRRRSSLTVQTTAMGNIKSPLNNAGAALQRTAIAMMSPSGTRSRSGTVSSDVAAMTLSEPPASADSTLKGRGRSGSLGDALRSRRNVRQARPPPPSAPLPALPPLPPLPPMSSHQPTVSHSHDISHSPSHSYPLPIRRPSVSRSLTSESFGSFGSGGIENRMMA</sequence>
<feature type="compositionally biased region" description="Pro residues" evidence="1">
    <location>
        <begin position="196"/>
        <end position="215"/>
    </location>
</feature>
<dbReference type="KEGG" id="shs:STEHIDRAFT_135228"/>
<feature type="compositionally biased region" description="Polar residues" evidence="1">
    <location>
        <begin position="42"/>
        <end position="53"/>
    </location>
</feature>
<accession>R7RY99</accession>
<feature type="compositionally biased region" description="Low complexity" evidence="1">
    <location>
        <begin position="54"/>
        <end position="72"/>
    </location>
</feature>
<evidence type="ECO:0000313" key="3">
    <source>
        <dbReference type="Proteomes" id="UP000053927"/>
    </source>
</evidence>
<dbReference type="RefSeq" id="XP_007310452.1">
    <property type="nucleotide sequence ID" value="XM_007310390.1"/>
</dbReference>
<proteinExistence type="predicted"/>
<dbReference type="OMA" id="GRENDMQ"/>
<organism evidence="2 3">
    <name type="scientific">Stereum hirsutum (strain FP-91666)</name>
    <name type="common">White-rot fungus</name>
    <dbReference type="NCBI Taxonomy" id="721885"/>
    <lineage>
        <taxon>Eukaryota</taxon>
        <taxon>Fungi</taxon>
        <taxon>Dikarya</taxon>
        <taxon>Basidiomycota</taxon>
        <taxon>Agaricomycotina</taxon>
        <taxon>Agaricomycetes</taxon>
        <taxon>Russulales</taxon>
        <taxon>Stereaceae</taxon>
        <taxon>Stereum</taxon>
    </lineage>
</organism>
<feature type="region of interest" description="Disordered" evidence="1">
    <location>
        <begin position="21"/>
        <end position="111"/>
    </location>
</feature>
<dbReference type="AlphaFoldDB" id="R7RY99"/>
<dbReference type="Proteomes" id="UP000053927">
    <property type="component" value="Unassembled WGS sequence"/>
</dbReference>
<dbReference type="EMBL" id="JH687398">
    <property type="protein sequence ID" value="EIM80309.1"/>
    <property type="molecule type" value="Genomic_DNA"/>
</dbReference>
<protein>
    <submittedName>
        <fullName evidence="2">Uncharacterized protein</fullName>
    </submittedName>
</protein>
<keyword evidence="3" id="KW-1185">Reference proteome</keyword>
<feature type="compositionally biased region" description="Low complexity" evidence="1">
    <location>
        <begin position="81"/>
        <end position="100"/>
    </location>
</feature>
<name>R7RY99_STEHR</name>
<dbReference type="OrthoDB" id="3062963at2759"/>